<evidence type="ECO:0000256" key="3">
    <source>
        <dbReference type="ARBA" id="ARBA00022833"/>
    </source>
</evidence>
<evidence type="ECO:0000259" key="6">
    <source>
        <dbReference type="PROSITE" id="PS51999"/>
    </source>
</evidence>
<dbReference type="InterPro" id="IPR010666">
    <property type="entry name" value="Znf_GRF"/>
</dbReference>
<protein>
    <recommendedName>
        <fullName evidence="6">GRF-type domain-containing protein</fullName>
    </recommendedName>
</protein>
<keyword evidence="3" id="KW-0862">Zinc</keyword>
<accession>A0A834D899</accession>
<evidence type="ECO:0000313" key="8">
    <source>
        <dbReference type="Proteomes" id="UP000619265"/>
    </source>
</evidence>
<reference evidence="7" key="2">
    <citation type="submission" date="2020-03" db="EMBL/GenBank/DDBJ databases">
        <title>Walnut 2.0.</title>
        <authorList>
            <person name="Marrano A."/>
            <person name="Britton M."/>
            <person name="Zimin A.V."/>
            <person name="Zaini P.A."/>
            <person name="Workman R."/>
            <person name="Puiu D."/>
            <person name="Bianco L."/>
            <person name="Allen B.J."/>
            <person name="Troggio M."/>
            <person name="Leslie C.A."/>
            <person name="Timp W."/>
            <person name="Dendekar A."/>
            <person name="Salzberg S.L."/>
            <person name="Neale D.B."/>
        </authorList>
    </citation>
    <scope>NUCLEOTIDE SEQUENCE</scope>
    <source>
        <tissue evidence="7">Leaves</tissue>
    </source>
</reference>
<feature type="domain" description="GRF-type" evidence="6">
    <location>
        <begin position="25"/>
        <end position="67"/>
    </location>
</feature>
<dbReference type="AlphaFoldDB" id="A0A834D899"/>
<keyword evidence="5" id="KW-1133">Transmembrane helix</keyword>
<dbReference type="EMBL" id="LIHL02000002">
    <property type="protein sequence ID" value="KAF5477966.1"/>
    <property type="molecule type" value="Genomic_DNA"/>
</dbReference>
<keyword evidence="5" id="KW-0472">Membrane</keyword>
<evidence type="ECO:0000313" key="7">
    <source>
        <dbReference type="EMBL" id="KAF5477966.1"/>
    </source>
</evidence>
<evidence type="ECO:0000256" key="4">
    <source>
        <dbReference type="PROSITE-ProRule" id="PRU01343"/>
    </source>
</evidence>
<keyword evidence="2 4" id="KW-0863">Zinc-finger</keyword>
<evidence type="ECO:0000256" key="1">
    <source>
        <dbReference type="ARBA" id="ARBA00022723"/>
    </source>
</evidence>
<dbReference type="Proteomes" id="UP000619265">
    <property type="component" value="Unassembled WGS sequence"/>
</dbReference>
<evidence type="ECO:0000256" key="2">
    <source>
        <dbReference type="ARBA" id="ARBA00022771"/>
    </source>
</evidence>
<feature type="transmembrane region" description="Helical" evidence="5">
    <location>
        <begin position="113"/>
        <end position="133"/>
    </location>
</feature>
<dbReference type="PANTHER" id="PTHR33248">
    <property type="entry name" value="ZINC ION-BINDING PROTEIN"/>
    <property type="match status" value="1"/>
</dbReference>
<gene>
    <name evidence="7" type="ORF">F2P56_004569</name>
</gene>
<dbReference type="Pfam" id="PF06839">
    <property type="entry name" value="Zn_ribbon_GRF"/>
    <property type="match status" value="1"/>
</dbReference>
<reference evidence="7" key="1">
    <citation type="submission" date="2015-10" db="EMBL/GenBank/DDBJ databases">
        <authorList>
            <person name="Martinez-Garcia P.J."/>
            <person name="Crepeau M.W."/>
            <person name="Puiu D."/>
            <person name="Gonzalez-Ibeas D."/>
            <person name="Whalen J."/>
            <person name="Stevens K."/>
            <person name="Paul R."/>
            <person name="Butterfield T."/>
            <person name="Britton M."/>
            <person name="Reagan R."/>
            <person name="Chakraborty S."/>
            <person name="Walawage S.L."/>
            <person name="Vasquez-Gross H.A."/>
            <person name="Cardeno C."/>
            <person name="Famula R."/>
            <person name="Pratt K."/>
            <person name="Kuruganti S."/>
            <person name="Aradhya M.K."/>
            <person name="Leslie C.A."/>
            <person name="Dandekar A.M."/>
            <person name="Salzberg S.L."/>
            <person name="Wegrzyn J.L."/>
            <person name="Langley C.H."/>
            <person name="Neale D.B."/>
        </authorList>
    </citation>
    <scope>NUCLEOTIDE SEQUENCE</scope>
    <source>
        <tissue evidence="7">Leaves</tissue>
    </source>
</reference>
<dbReference type="GO" id="GO:0008270">
    <property type="term" value="F:zinc ion binding"/>
    <property type="evidence" value="ECO:0007669"/>
    <property type="project" value="UniProtKB-KW"/>
</dbReference>
<dbReference type="Gramene" id="Jr02_14930_p1">
    <property type="protein sequence ID" value="cds.Jr02_14930_p1"/>
    <property type="gene ID" value="Jr02_14930"/>
</dbReference>
<sequence>MSEARSSTSNISRSKNTCQNEYPICFCGIKACRRTAHTEDNDGRQFFTCQNFQAGHSCGYFCWYDPEIPPYGKKKINRLKNEIEKIQLAMDVQTTRRRLEIEIERRKRNVERVIVILVISMSWILCLALFFGGNSKTICNV</sequence>
<dbReference type="PROSITE" id="PS51999">
    <property type="entry name" value="ZF_GRF"/>
    <property type="match status" value="1"/>
</dbReference>
<evidence type="ECO:0000256" key="5">
    <source>
        <dbReference type="SAM" id="Phobius"/>
    </source>
</evidence>
<comment type="caution">
    <text evidence="7">The sequence shown here is derived from an EMBL/GenBank/DDBJ whole genome shotgun (WGS) entry which is preliminary data.</text>
</comment>
<proteinExistence type="predicted"/>
<keyword evidence="1" id="KW-0479">Metal-binding</keyword>
<name>A0A834D899_JUGRE</name>
<keyword evidence="5" id="KW-0812">Transmembrane</keyword>
<organism evidence="7 8">
    <name type="scientific">Juglans regia</name>
    <name type="common">English walnut</name>
    <dbReference type="NCBI Taxonomy" id="51240"/>
    <lineage>
        <taxon>Eukaryota</taxon>
        <taxon>Viridiplantae</taxon>
        <taxon>Streptophyta</taxon>
        <taxon>Embryophyta</taxon>
        <taxon>Tracheophyta</taxon>
        <taxon>Spermatophyta</taxon>
        <taxon>Magnoliopsida</taxon>
        <taxon>eudicotyledons</taxon>
        <taxon>Gunneridae</taxon>
        <taxon>Pentapetalae</taxon>
        <taxon>rosids</taxon>
        <taxon>fabids</taxon>
        <taxon>Fagales</taxon>
        <taxon>Juglandaceae</taxon>
        <taxon>Juglans</taxon>
    </lineage>
</organism>